<keyword evidence="1" id="KW-0596">Phosphopantetheine</keyword>
<feature type="transmembrane region" description="Helical" evidence="5">
    <location>
        <begin position="831"/>
        <end position="852"/>
    </location>
</feature>
<dbReference type="InterPro" id="IPR020806">
    <property type="entry name" value="PKS_PP-bd"/>
</dbReference>
<feature type="transmembrane region" description="Helical" evidence="5">
    <location>
        <begin position="593"/>
        <end position="614"/>
    </location>
</feature>
<keyword evidence="4" id="KW-0677">Repeat</keyword>
<protein>
    <submittedName>
        <fullName evidence="7">Pls/PosA family non-ribosomal peptide synthetase</fullName>
    </submittedName>
</protein>
<evidence type="ECO:0000256" key="2">
    <source>
        <dbReference type="ARBA" id="ARBA00022553"/>
    </source>
</evidence>
<dbReference type="SUPFAM" id="SSF56801">
    <property type="entry name" value="Acetyl-CoA synthetase-like"/>
    <property type="match status" value="1"/>
</dbReference>
<accession>A0ABV5ZVI0</accession>
<feature type="transmembrane region" description="Helical" evidence="5">
    <location>
        <begin position="1063"/>
        <end position="1083"/>
    </location>
</feature>
<dbReference type="InterPro" id="IPR042099">
    <property type="entry name" value="ANL_N_sf"/>
</dbReference>
<name>A0ABV5ZVI0_9PSEU</name>
<dbReference type="InterPro" id="IPR000873">
    <property type="entry name" value="AMP-dep_synth/lig_dom"/>
</dbReference>
<dbReference type="InterPro" id="IPR012728">
    <property type="entry name" value="Pls/PosA_C"/>
</dbReference>
<reference evidence="7 8" key="1">
    <citation type="submission" date="2024-09" db="EMBL/GenBank/DDBJ databases">
        <authorList>
            <person name="Sun Q."/>
            <person name="Mori K."/>
        </authorList>
    </citation>
    <scope>NUCLEOTIDE SEQUENCE [LARGE SCALE GENOMIC DNA]</scope>
    <source>
        <strain evidence="7 8">TBRC 7907</strain>
    </source>
</reference>
<dbReference type="InterPro" id="IPR036736">
    <property type="entry name" value="ACP-like_sf"/>
</dbReference>
<dbReference type="InterPro" id="IPR010071">
    <property type="entry name" value="AA_adenyl_dom"/>
</dbReference>
<keyword evidence="5" id="KW-0812">Transmembrane</keyword>
<keyword evidence="8" id="KW-1185">Reference proteome</keyword>
<dbReference type="InterPro" id="IPR029058">
    <property type="entry name" value="AB_hydrolase_fold"/>
</dbReference>
<evidence type="ECO:0000256" key="5">
    <source>
        <dbReference type="SAM" id="Phobius"/>
    </source>
</evidence>
<evidence type="ECO:0000256" key="4">
    <source>
        <dbReference type="ARBA" id="ARBA00022737"/>
    </source>
</evidence>
<dbReference type="RefSeq" id="WP_377852097.1">
    <property type="nucleotide sequence ID" value="NZ_JBHLZU010000010.1"/>
</dbReference>
<dbReference type="Gene3D" id="3.40.50.1820">
    <property type="entry name" value="alpha/beta hydrolase"/>
    <property type="match status" value="1"/>
</dbReference>
<gene>
    <name evidence="7" type="ORF">ACFFQA_13225</name>
</gene>
<dbReference type="InterPro" id="IPR011004">
    <property type="entry name" value="Trimer_LpxA-like_sf"/>
</dbReference>
<dbReference type="SUPFAM" id="SSF47336">
    <property type="entry name" value="ACP-like"/>
    <property type="match status" value="1"/>
</dbReference>
<sequence>MTSVQTLVPALFAGSSAPPERTLLDIITETARLHPTAHALRAGSTVLSYRALLAEVEALRASLAAAGIGVGDRVGVRVPSGTTDLYVSILAVLAAGAAYVPVDAEDPEERAELVFSEAGVCAVLGERRQLALRGTPMRVAGEPGPDDDAWIIFTSGSTGRPKGVAVSHRCAAAFVDAEARMFLVDEPIGPGDRVLAGLSVAFDASCEEMWLAWRHGACLVAAPRALVRTGMDLGPWLVEHEITVVSTVPTLAALWPSEALDEVRLLIFGGEACPPELAERVAVEGREVWNTYGPTEATVVACGAQMTGEGPVRIGLPLDGWELAVVDAAGELVPMGGSGELVIGGVGLARYLDPAKDAEKYAPLPSLGWDRAYRSGDLVRAEPEGLVFLGRADEQVKLGGRRIELGEVDAALQALPDVAGAAAAVRRTKGGNQILVGYLVSTVDEFDQAAALERLRAALPAALVPLLAVVDTLPTRTSGKVDRNALPWPLPGSAEQTADLDGTEAWLAEQWAEVLGRPPAGEDADFFASGGGSLAAAQLVSLIRQRYPSCSVNDVYQRSTVRELGARLDELKTTEATERVVLPTRVGTGLAQVALLLPLLTLVALRWIVVLAAANNVLSWFGSYAWAPTVSWWWVALGWLLVISPVGRLCIAVGGARLLLRGLRPGDYPRGGSVHLRLWTAEKLAALSGATKLSGAWTTYYAKALGARIGAGADLHSMPPVTGMLKLGKGSAVEPEVDLAGHWLDGDVLHVGKIRIGAGATIGARSTLLPGARIGKRAQIAPGSCVMGSVPAGQRWAGVPAARSGKAAQRWPDERPEHSRRWAVTYNLTSLALELLPVAAAVPSLFVLGVFLGGPAPLTGALAAVPLVTVLFMLTYAVLVLVSVRVLSIGLREGYHPVHGRIAWQAWATERLMSSSRVALFPFYASLFTPVWLRALGMRVGRRVEASTVLALPSMTTVGDGAFLADDTMVGTYELGGGWLRIAAARVGKRAFLGNSGMTAPGRSVPNRGLVGVLSAAPKRAKAGSSWLGMPPMKLPRTVETGDQSRTFDPPRKLVVARALVELCRVLPVMCTVALAVAVLAVFQTVGLAVAVAVGGLVLLGAGVMACLVACLAKWLLVGRFRKIERPLWSSFVWRNELADTFVEVLAVPWLVGFVGGTPLMNLWLRGLGARVGRGAWCESYWLPEADLVRVGSGATVNRGCVVQTHLFHDRIMRMDSVTLDDGATLGPHGIALPGTTIGARATVGPASLVMSGESVPQDTRWLGNPITAWRAGKARRG</sequence>
<dbReference type="Gene3D" id="3.30.300.30">
    <property type="match status" value="1"/>
</dbReference>
<dbReference type="Pfam" id="PF00550">
    <property type="entry name" value="PP-binding"/>
    <property type="match status" value="1"/>
</dbReference>
<dbReference type="CDD" id="cd05930">
    <property type="entry name" value="A_NRPS"/>
    <property type="match status" value="1"/>
</dbReference>
<dbReference type="InterPro" id="IPR018357">
    <property type="entry name" value="Hexapep_transf_CS"/>
</dbReference>
<feature type="transmembrane region" description="Helical" evidence="5">
    <location>
        <begin position="858"/>
        <end position="882"/>
    </location>
</feature>
<evidence type="ECO:0000313" key="8">
    <source>
        <dbReference type="Proteomes" id="UP001589693"/>
    </source>
</evidence>
<evidence type="ECO:0000259" key="6">
    <source>
        <dbReference type="PROSITE" id="PS50075"/>
    </source>
</evidence>
<dbReference type="SUPFAM" id="SSF51161">
    <property type="entry name" value="Trimeric LpxA-like enzymes"/>
    <property type="match status" value="3"/>
</dbReference>
<dbReference type="SMART" id="SM00823">
    <property type="entry name" value="PKS_PP"/>
    <property type="match status" value="1"/>
</dbReference>
<dbReference type="Gene3D" id="2.160.10.10">
    <property type="entry name" value="Hexapeptide repeat proteins"/>
    <property type="match status" value="2"/>
</dbReference>
<keyword evidence="3" id="KW-0808">Transferase</keyword>
<dbReference type="InterPro" id="IPR045851">
    <property type="entry name" value="AMP-bd_C_sf"/>
</dbReference>
<dbReference type="PANTHER" id="PTHR45527">
    <property type="entry name" value="NONRIBOSOMAL PEPTIDE SYNTHETASE"/>
    <property type="match status" value="1"/>
</dbReference>
<comment type="caution">
    <text evidence="7">The sequence shown here is derived from an EMBL/GenBank/DDBJ whole genome shotgun (WGS) entry which is preliminary data.</text>
</comment>
<feature type="domain" description="Carrier" evidence="6">
    <location>
        <begin position="498"/>
        <end position="572"/>
    </location>
</feature>
<dbReference type="PROSITE" id="PS00455">
    <property type="entry name" value="AMP_BINDING"/>
    <property type="match status" value="1"/>
</dbReference>
<dbReference type="Proteomes" id="UP001589693">
    <property type="component" value="Unassembled WGS sequence"/>
</dbReference>
<dbReference type="EMBL" id="JBHLZU010000010">
    <property type="protein sequence ID" value="MFB9904898.1"/>
    <property type="molecule type" value="Genomic_DNA"/>
</dbReference>
<dbReference type="PROSITE" id="PS00101">
    <property type="entry name" value="HEXAPEP_TRANSFERASES"/>
    <property type="match status" value="1"/>
</dbReference>
<evidence type="ECO:0000256" key="1">
    <source>
        <dbReference type="ARBA" id="ARBA00022450"/>
    </source>
</evidence>
<evidence type="ECO:0000256" key="3">
    <source>
        <dbReference type="ARBA" id="ARBA00022679"/>
    </source>
</evidence>
<organism evidence="7 8">
    <name type="scientific">Allokutzneria oryzae</name>
    <dbReference type="NCBI Taxonomy" id="1378989"/>
    <lineage>
        <taxon>Bacteria</taxon>
        <taxon>Bacillati</taxon>
        <taxon>Actinomycetota</taxon>
        <taxon>Actinomycetes</taxon>
        <taxon>Pseudonocardiales</taxon>
        <taxon>Pseudonocardiaceae</taxon>
        <taxon>Allokutzneria</taxon>
    </lineage>
</organism>
<dbReference type="Pfam" id="PF00501">
    <property type="entry name" value="AMP-binding"/>
    <property type="match status" value="1"/>
</dbReference>
<dbReference type="NCBIfam" id="TIGR02353">
    <property type="entry name" value="NRPS_term_dom"/>
    <property type="match status" value="1"/>
</dbReference>
<keyword evidence="5" id="KW-0472">Membrane</keyword>
<proteinExistence type="predicted"/>
<dbReference type="NCBIfam" id="TIGR01733">
    <property type="entry name" value="AA-adenyl-dom"/>
    <property type="match status" value="1"/>
</dbReference>
<dbReference type="InterPro" id="IPR009081">
    <property type="entry name" value="PP-bd_ACP"/>
</dbReference>
<feature type="transmembrane region" description="Helical" evidence="5">
    <location>
        <begin position="634"/>
        <end position="660"/>
    </location>
</feature>
<keyword evidence="5" id="KW-1133">Transmembrane helix</keyword>
<dbReference type="Gene3D" id="3.40.50.12780">
    <property type="entry name" value="N-terminal domain of ligase-like"/>
    <property type="match status" value="1"/>
</dbReference>
<keyword evidence="2" id="KW-0597">Phosphoprotein</keyword>
<feature type="transmembrane region" description="Helical" evidence="5">
    <location>
        <begin position="1089"/>
        <end position="1117"/>
    </location>
</feature>
<dbReference type="PROSITE" id="PS50075">
    <property type="entry name" value="CARRIER"/>
    <property type="match status" value="1"/>
</dbReference>
<dbReference type="InterPro" id="IPR020845">
    <property type="entry name" value="AMP-binding_CS"/>
</dbReference>
<dbReference type="PANTHER" id="PTHR45527:SF1">
    <property type="entry name" value="FATTY ACID SYNTHASE"/>
    <property type="match status" value="1"/>
</dbReference>
<evidence type="ECO:0000313" key="7">
    <source>
        <dbReference type="EMBL" id="MFB9904898.1"/>
    </source>
</evidence>